<evidence type="ECO:0000313" key="4">
    <source>
        <dbReference type="Proteomes" id="UP000887575"/>
    </source>
</evidence>
<feature type="transmembrane region" description="Helical" evidence="2">
    <location>
        <begin position="223"/>
        <end position="241"/>
    </location>
</feature>
<evidence type="ECO:0000259" key="3">
    <source>
        <dbReference type="Pfam" id="PF10328"/>
    </source>
</evidence>
<accession>A0AAF3EH92</accession>
<proteinExistence type="predicted"/>
<dbReference type="SUPFAM" id="SSF81321">
    <property type="entry name" value="Family A G protein-coupled receptor-like"/>
    <property type="match status" value="1"/>
</dbReference>
<keyword evidence="2" id="KW-0472">Membrane</keyword>
<evidence type="ECO:0000313" key="5">
    <source>
        <dbReference type="WBParaSite" id="MBELARI_LOCUS13355"/>
    </source>
</evidence>
<feature type="region of interest" description="Disordered" evidence="1">
    <location>
        <begin position="288"/>
        <end position="326"/>
    </location>
</feature>
<feature type="transmembrane region" description="Helical" evidence="2">
    <location>
        <begin position="42"/>
        <end position="63"/>
    </location>
</feature>
<feature type="transmembrane region" description="Helical" evidence="2">
    <location>
        <begin position="83"/>
        <end position="107"/>
    </location>
</feature>
<feature type="compositionally biased region" description="Polar residues" evidence="1">
    <location>
        <begin position="292"/>
        <end position="312"/>
    </location>
</feature>
<dbReference type="Proteomes" id="UP000887575">
    <property type="component" value="Unassembled WGS sequence"/>
</dbReference>
<evidence type="ECO:0000256" key="1">
    <source>
        <dbReference type="SAM" id="MobiDB-lite"/>
    </source>
</evidence>
<dbReference type="PANTHER" id="PTHR22718">
    <property type="entry name" value="SERPENTINE RECEPTOR, CLASS X"/>
    <property type="match status" value="1"/>
</dbReference>
<organism evidence="4 5">
    <name type="scientific">Mesorhabditis belari</name>
    <dbReference type="NCBI Taxonomy" id="2138241"/>
    <lineage>
        <taxon>Eukaryota</taxon>
        <taxon>Metazoa</taxon>
        <taxon>Ecdysozoa</taxon>
        <taxon>Nematoda</taxon>
        <taxon>Chromadorea</taxon>
        <taxon>Rhabditida</taxon>
        <taxon>Rhabditina</taxon>
        <taxon>Rhabditomorpha</taxon>
        <taxon>Rhabditoidea</taxon>
        <taxon>Rhabditidae</taxon>
        <taxon>Mesorhabditinae</taxon>
        <taxon>Mesorhabditis</taxon>
    </lineage>
</organism>
<feature type="transmembrane region" description="Helical" evidence="2">
    <location>
        <begin position="12"/>
        <end position="30"/>
    </location>
</feature>
<dbReference type="Pfam" id="PF10328">
    <property type="entry name" value="7TM_GPCR_Srx"/>
    <property type="match status" value="1"/>
</dbReference>
<keyword evidence="4" id="KW-1185">Reference proteome</keyword>
<dbReference type="WBParaSite" id="MBELARI_LOCUS13355">
    <property type="protein sequence ID" value="MBELARI_LOCUS13355"/>
    <property type="gene ID" value="MBELARI_LOCUS13355"/>
</dbReference>
<dbReference type="Gene3D" id="1.20.1070.10">
    <property type="entry name" value="Rhodopsin 7-helix transmembrane proteins"/>
    <property type="match status" value="1"/>
</dbReference>
<name>A0AAF3EH92_9BILA</name>
<feature type="transmembrane region" description="Helical" evidence="2">
    <location>
        <begin position="253"/>
        <end position="275"/>
    </location>
</feature>
<keyword evidence="2" id="KW-1133">Transmembrane helix</keyword>
<dbReference type="InterPro" id="IPR019430">
    <property type="entry name" value="7TM_GPCR_serpentine_rcpt_Srx"/>
</dbReference>
<dbReference type="AlphaFoldDB" id="A0AAF3EH92"/>
<reference evidence="5" key="1">
    <citation type="submission" date="2024-02" db="UniProtKB">
        <authorList>
            <consortium name="WormBaseParasite"/>
        </authorList>
    </citation>
    <scope>IDENTIFICATION</scope>
</reference>
<sequence>MLPIYCFVAGFYLILISYQLFAIISVLYAIRRGRLYSEKSPIYIISTSNLFTDFVMLSLHLIYFVPSLFFQTYFFSKGVDDQVVIFFSSIFMVLWYQSTLSQVLMAINRVTVMCFSRFSVFTRKGTLFFTIGIYPIALTLAVFSQYIFPCCRLTFDYNVYSYRYVEKAGILNYPNTYFDLPLNTTSTIVCVVCYSWIVRWLYVFNSKISTECSQKKRNMEIKYAKQFFFISVFYMNGWTSFRYLPVLIGNNNLYLYSFCSLNALLCFGANGLVYYHTNSEVRAILRKDPRSSDAQSSSHGLNIYSQEIPKQQENSKKQSGESSIKF</sequence>
<protein>
    <recommendedName>
        <fullName evidence="3">7TM GPCR serpentine receptor class x (Srx) domain-containing protein</fullName>
    </recommendedName>
</protein>
<feature type="transmembrane region" description="Helical" evidence="2">
    <location>
        <begin position="127"/>
        <end position="148"/>
    </location>
</feature>
<feature type="transmembrane region" description="Helical" evidence="2">
    <location>
        <begin position="180"/>
        <end position="202"/>
    </location>
</feature>
<keyword evidence="2" id="KW-0812">Transmembrane</keyword>
<dbReference type="PANTHER" id="PTHR22718:SF11">
    <property type="entry name" value="7TM GPCR SERPENTINE RECEPTOR CLASS X (SRX) DOMAIN-CONTAINING PROTEIN"/>
    <property type="match status" value="1"/>
</dbReference>
<feature type="domain" description="7TM GPCR serpentine receptor class x (Srx)" evidence="3">
    <location>
        <begin position="26"/>
        <end position="278"/>
    </location>
</feature>
<evidence type="ECO:0000256" key="2">
    <source>
        <dbReference type="SAM" id="Phobius"/>
    </source>
</evidence>